<dbReference type="EC" id="1.1.1.-" evidence="5"/>
<keyword evidence="3" id="KW-0472">Membrane</keyword>
<dbReference type="AlphaFoldDB" id="A0A160TFI7"/>
<evidence type="ECO:0000313" key="5">
    <source>
        <dbReference type="EMBL" id="CUS42628.1"/>
    </source>
</evidence>
<gene>
    <name evidence="5" type="ORF">MGWOODY_Tha2601</name>
</gene>
<evidence type="ECO:0000256" key="3">
    <source>
        <dbReference type="ARBA" id="ARBA00023136"/>
    </source>
</evidence>
<dbReference type="GO" id="GO:0016020">
    <property type="term" value="C:membrane"/>
    <property type="evidence" value="ECO:0007669"/>
    <property type="project" value="UniProtKB-SubCell"/>
</dbReference>
<reference evidence="5" key="1">
    <citation type="submission" date="2015-10" db="EMBL/GenBank/DDBJ databases">
        <authorList>
            <person name="Gilbert D.G."/>
        </authorList>
    </citation>
    <scope>NUCLEOTIDE SEQUENCE</scope>
</reference>
<dbReference type="InterPro" id="IPR001509">
    <property type="entry name" value="Epimerase_deHydtase"/>
</dbReference>
<evidence type="ECO:0000259" key="4">
    <source>
        <dbReference type="Pfam" id="PF01370"/>
    </source>
</evidence>
<keyword evidence="2" id="KW-0496">Mitochondrion</keyword>
<dbReference type="GO" id="GO:0016491">
    <property type="term" value="F:oxidoreductase activity"/>
    <property type="evidence" value="ECO:0007669"/>
    <property type="project" value="UniProtKB-KW"/>
</dbReference>
<accession>A0A160TFI7</accession>
<dbReference type="PANTHER" id="PTHR14097:SF7">
    <property type="entry name" value="OXIDOREDUCTASE HTATIP2"/>
    <property type="match status" value="1"/>
</dbReference>
<dbReference type="EMBL" id="CZQC01000069">
    <property type="protein sequence ID" value="CUS42628.1"/>
    <property type="molecule type" value="Genomic_DNA"/>
</dbReference>
<dbReference type="SUPFAM" id="SSF51735">
    <property type="entry name" value="NAD(P)-binding Rossmann-fold domains"/>
    <property type="match status" value="1"/>
</dbReference>
<organism evidence="5">
    <name type="scientific">hydrothermal vent metagenome</name>
    <dbReference type="NCBI Taxonomy" id="652676"/>
    <lineage>
        <taxon>unclassified sequences</taxon>
        <taxon>metagenomes</taxon>
        <taxon>ecological metagenomes</taxon>
    </lineage>
</organism>
<evidence type="ECO:0000256" key="2">
    <source>
        <dbReference type="ARBA" id="ARBA00023128"/>
    </source>
</evidence>
<name>A0A160TFI7_9ZZZZ</name>
<dbReference type="InterPro" id="IPR036291">
    <property type="entry name" value="NAD(P)-bd_dom_sf"/>
</dbReference>
<dbReference type="PANTHER" id="PTHR14097">
    <property type="entry name" value="OXIDOREDUCTASE HTATIP2"/>
    <property type="match status" value="1"/>
</dbReference>
<comment type="subcellular location">
    <subcellularLocation>
        <location evidence="1">Membrane</location>
    </subcellularLocation>
</comment>
<evidence type="ECO:0000256" key="1">
    <source>
        <dbReference type="ARBA" id="ARBA00004370"/>
    </source>
</evidence>
<feature type="domain" description="NAD-dependent epimerase/dehydratase" evidence="4">
    <location>
        <begin position="9"/>
        <end position="61"/>
    </location>
</feature>
<sequence>MPEVQAKTALIVGATGLVGSHLLSHLIESDRYQRIIVLARRVEGIKAHEKVIAKTFAALDRPAIEHIDDFYCALGTTQKVSGKAGLQVVDHHLVVRCAEWARAAGANAAAVVSALGASVRSSFFYSRVKGEMEKDVEAIGFDSLMFWQPSVIYGARESSRPVEWLAARLLTVKCWGTYQSLPGEAVARAMAMQTPLAPNGIFRYNVGDINSLLN</sequence>
<dbReference type="Gene3D" id="3.40.50.720">
    <property type="entry name" value="NAD(P)-binding Rossmann-like Domain"/>
    <property type="match status" value="1"/>
</dbReference>
<protein>
    <submittedName>
        <fullName evidence="5">Oxidoreductase</fullName>
        <ecNumber evidence="5">1.1.1.-</ecNumber>
    </submittedName>
</protein>
<keyword evidence="5" id="KW-0560">Oxidoreductase</keyword>
<dbReference type="Pfam" id="PF01370">
    <property type="entry name" value="Epimerase"/>
    <property type="match status" value="1"/>
</dbReference>
<proteinExistence type="predicted"/>